<dbReference type="SUPFAM" id="SSF50104">
    <property type="entry name" value="Translation proteins SH3-like domain"/>
    <property type="match status" value="1"/>
</dbReference>
<keyword evidence="3" id="KW-0804">Transcription</keyword>
<dbReference type="SUPFAM" id="SSF82679">
    <property type="entry name" value="N-utilization substance G protein NusG, N-terminal domain"/>
    <property type="match status" value="1"/>
</dbReference>
<protein>
    <submittedName>
        <fullName evidence="5">UpxY family transcription antiterminator</fullName>
    </submittedName>
</protein>
<evidence type="ECO:0000259" key="4">
    <source>
        <dbReference type="SMART" id="SM00738"/>
    </source>
</evidence>
<accession>A0A845PSM4</accession>
<evidence type="ECO:0000256" key="3">
    <source>
        <dbReference type="ARBA" id="ARBA00023163"/>
    </source>
</evidence>
<gene>
    <name evidence="5" type="ORF">GNY06_01080</name>
</gene>
<dbReference type="SMART" id="SM00738">
    <property type="entry name" value="NGN"/>
    <property type="match status" value="1"/>
</dbReference>
<dbReference type="EMBL" id="JAAABJ010000148">
    <property type="protein sequence ID" value="NAW50041.1"/>
    <property type="molecule type" value="Genomic_DNA"/>
</dbReference>
<keyword evidence="6" id="KW-1185">Reference proteome</keyword>
<dbReference type="InterPro" id="IPR043425">
    <property type="entry name" value="NusG-like"/>
</dbReference>
<evidence type="ECO:0000313" key="5">
    <source>
        <dbReference type="EMBL" id="NAW50041.1"/>
    </source>
</evidence>
<evidence type="ECO:0000313" key="6">
    <source>
        <dbReference type="Proteomes" id="UP000553459"/>
    </source>
</evidence>
<dbReference type="RefSeq" id="WP_166518422.1">
    <property type="nucleotide sequence ID" value="NZ_JAAABJ010000148.1"/>
</dbReference>
<dbReference type="InterPro" id="IPR006645">
    <property type="entry name" value="NGN-like_dom"/>
</dbReference>
<proteinExistence type="predicted"/>
<keyword evidence="2" id="KW-0805">Transcription regulation</keyword>
<organism evidence="5 6">
    <name type="scientific">Elizabethkingia argenteiflava</name>
    <dbReference type="NCBI Taxonomy" id="2681556"/>
    <lineage>
        <taxon>Bacteria</taxon>
        <taxon>Pseudomonadati</taxon>
        <taxon>Bacteroidota</taxon>
        <taxon>Flavobacteriia</taxon>
        <taxon>Flavobacteriales</taxon>
        <taxon>Weeksellaceae</taxon>
        <taxon>Elizabethkingia</taxon>
    </lineage>
</organism>
<comment type="caution">
    <text evidence="5">The sequence shown here is derived from an EMBL/GenBank/DDBJ whole genome shotgun (WGS) entry which is preliminary data.</text>
</comment>
<dbReference type="NCBIfam" id="NF033644">
    <property type="entry name" value="antiterm_UpxY"/>
    <property type="match status" value="1"/>
</dbReference>
<name>A0A845PSM4_9FLAO</name>
<dbReference type="PANTHER" id="PTHR30265:SF4">
    <property type="entry name" value="KOW MOTIF FAMILY PROTEIN, EXPRESSED"/>
    <property type="match status" value="1"/>
</dbReference>
<dbReference type="Gene3D" id="3.30.70.940">
    <property type="entry name" value="NusG, N-terminal domain"/>
    <property type="match status" value="1"/>
</dbReference>
<dbReference type="PANTHER" id="PTHR30265">
    <property type="entry name" value="RHO-INTERACTING TRANSCRIPTION TERMINATION FACTOR NUSG"/>
    <property type="match status" value="1"/>
</dbReference>
<dbReference type="InterPro" id="IPR008991">
    <property type="entry name" value="Translation_prot_SH3-like_sf"/>
</dbReference>
<reference evidence="5 6" key="1">
    <citation type="submission" date="2019-11" db="EMBL/GenBank/DDBJ databases">
        <title>Characterization of Elizabethkingia argenteiflava sp. nov., isolated from inner surface of Soybean Pods.</title>
        <authorList>
            <person name="Mo S."/>
        </authorList>
    </citation>
    <scope>NUCLEOTIDE SEQUENCE [LARGE SCALE GENOMIC DNA]</scope>
    <source>
        <strain evidence="5 6">YB22</strain>
    </source>
</reference>
<dbReference type="Proteomes" id="UP000553459">
    <property type="component" value="Unassembled WGS sequence"/>
</dbReference>
<evidence type="ECO:0000256" key="1">
    <source>
        <dbReference type="ARBA" id="ARBA00022814"/>
    </source>
</evidence>
<keyword evidence="1" id="KW-0889">Transcription antitermination</keyword>
<dbReference type="GO" id="GO:0031564">
    <property type="term" value="P:transcription antitermination"/>
    <property type="evidence" value="ECO:0007669"/>
    <property type="project" value="UniProtKB-KW"/>
</dbReference>
<dbReference type="CDD" id="cd06091">
    <property type="entry name" value="KOW_NusG"/>
    <property type="match status" value="1"/>
</dbReference>
<dbReference type="Pfam" id="PF02357">
    <property type="entry name" value="NusG"/>
    <property type="match status" value="1"/>
</dbReference>
<dbReference type="AlphaFoldDB" id="A0A845PSM4"/>
<dbReference type="GO" id="GO:0006354">
    <property type="term" value="P:DNA-templated transcription elongation"/>
    <property type="evidence" value="ECO:0007669"/>
    <property type="project" value="InterPro"/>
</dbReference>
<evidence type="ECO:0000256" key="2">
    <source>
        <dbReference type="ARBA" id="ARBA00023015"/>
    </source>
</evidence>
<sequence>MTFIKGWYVVYTKSRYEKKIAQNLVEQNFKVYLPLNTTISQWSDRKKKVEKPLFSSYVFVYLENIKDYTKALSIDGVVLFINFGGRLVRVLDEEINRIKIFLNQFSQVELKNSLDIKVGERRRIASGPFANYQCEIVKIDNNQKIGVRIESLQQILMAQIPSYQLI</sequence>
<feature type="domain" description="NusG-like N-terminal" evidence="4">
    <location>
        <begin position="4"/>
        <end position="102"/>
    </location>
</feature>
<dbReference type="InterPro" id="IPR036735">
    <property type="entry name" value="NGN_dom_sf"/>
</dbReference>
<dbReference type="CDD" id="cd09895">
    <property type="entry name" value="NGN_SP_UpxY"/>
    <property type="match status" value="1"/>
</dbReference>